<dbReference type="OrthoDB" id="9808492at2"/>
<evidence type="ECO:0000313" key="1">
    <source>
        <dbReference type="EMBL" id="SMD16099.1"/>
    </source>
</evidence>
<accession>A0A1W2F2C3</accession>
<reference evidence="1 2" key="1">
    <citation type="submission" date="2017-04" db="EMBL/GenBank/DDBJ databases">
        <authorList>
            <person name="Afonso C.L."/>
            <person name="Miller P.J."/>
            <person name="Scott M.A."/>
            <person name="Spackman E."/>
            <person name="Goraichik I."/>
            <person name="Dimitrov K.M."/>
            <person name="Suarez D.L."/>
            <person name="Swayne D.E."/>
        </authorList>
    </citation>
    <scope>NUCLEOTIDE SEQUENCE [LARGE SCALE GENOMIC DNA]</scope>
    <source>
        <strain evidence="1 2">DSM 5090</strain>
    </source>
</reference>
<name>A0A1W2F2C3_9FIRM</name>
<dbReference type="EMBL" id="FWXI01000040">
    <property type="protein sequence ID" value="SMD16099.1"/>
    <property type="molecule type" value="Genomic_DNA"/>
</dbReference>
<proteinExistence type="predicted"/>
<sequence>MVDTDEILAKLQDFLRTRPMLLIGTGLSVSMGLPGMGELTKFLENDIPKRCVGDPKLTSEWTNCLASIEAHGLEDGLGRCTVSQELLQFIIEATATVIDLKDMQFKRQLIATSTKSFPLAKLIKHIIDSLPPGNPCLDIVTSNYDHLIEYACDVCSIHCCTGFSGAHLQRFSHETLVGDSYSLTVVTGKRAMKPDFRKQKRVRLLKPHGSLKWQQLGSETFQCSEMIENATRVIITPGLTKYKASLTDPTMNCHREMANQSIRSANSIMVIGYGFNDSHLQTVLTERLIQGMNCLIITRHLSDSAKMIVQDYPHIIALEQSTTGLTTWYYQGDSNEFPGQLWSIEEFVDKVVG</sequence>
<dbReference type="Pfam" id="PF13289">
    <property type="entry name" value="SIR2_2"/>
    <property type="match status" value="1"/>
</dbReference>
<dbReference type="RefSeq" id="WP_084578456.1">
    <property type="nucleotide sequence ID" value="NZ_CP155572.1"/>
</dbReference>
<dbReference type="AlphaFoldDB" id="A0A1W2F2C3"/>
<gene>
    <name evidence="1" type="ORF">SAMN04488500_1402</name>
</gene>
<dbReference type="STRING" id="112901.SAMN04488500_1402"/>
<dbReference type="InterPro" id="IPR029035">
    <property type="entry name" value="DHS-like_NAD/FAD-binding_dom"/>
</dbReference>
<dbReference type="Proteomes" id="UP000192738">
    <property type="component" value="Unassembled WGS sequence"/>
</dbReference>
<keyword evidence="2" id="KW-1185">Reference proteome</keyword>
<organism evidence="1 2">
    <name type="scientific">Sporomusa malonica</name>
    <dbReference type="NCBI Taxonomy" id="112901"/>
    <lineage>
        <taxon>Bacteria</taxon>
        <taxon>Bacillati</taxon>
        <taxon>Bacillota</taxon>
        <taxon>Negativicutes</taxon>
        <taxon>Selenomonadales</taxon>
        <taxon>Sporomusaceae</taxon>
        <taxon>Sporomusa</taxon>
    </lineage>
</organism>
<protein>
    <submittedName>
        <fullName evidence="1">SIR2-like domain-containing protein</fullName>
    </submittedName>
</protein>
<evidence type="ECO:0000313" key="2">
    <source>
        <dbReference type="Proteomes" id="UP000192738"/>
    </source>
</evidence>
<dbReference type="SUPFAM" id="SSF52467">
    <property type="entry name" value="DHS-like NAD/FAD-binding domain"/>
    <property type="match status" value="1"/>
</dbReference>